<dbReference type="Proteomes" id="UP000886841">
    <property type="component" value="Unassembled WGS sequence"/>
</dbReference>
<gene>
    <name evidence="1" type="ORF">IAB98_07920</name>
</gene>
<name>A0A9D1JG20_9FIRM</name>
<sequence>MKKIALRLFVLLAVFLGSLVVFVNVFNQEVTVGTAKMDEPTLPVCYMEVSGTRVNRMFGTKTRLGGEGLRDHLTPLGTDRSLKLLVNAYGQEISSVAYEVRTIDGENVVENGKLSGFSTEEELQALEFSLANPIRMDREYLLELQLDLGGESVYYYTRLVQRAKASVSGYLEFAEMFYRTCLDQEKSGSLSGYLESDSSGNNSNFADVDIHSTAAQVGWGDLKPKLYREAVLSIKEINETTGSIQAEYVITAENEEGQTEYYNVTDFYRMRYDQSDVLLLDFERSARQRFDGELPVLNSTGISLGVALPDTQYMTDSSGEILSFVEEGELWSYNRSVNKVTRVFSFLNDGENDERSENLAHGIEIVRVEENGDMDYVVYGYMNADSHEGEMGVAVYHYNAQQNASLEELFLPVGQSYEYLREDIEQLAYVSKEGDFYVKLGTRIYQIDMDTKEAVVLKEGVQDSCFVSSRSHQTIAWMDEMEENNSQHLTAMDLETGETMAVEAGEGHRVKAIGFLNEDLIYGIAAEADIVTDSLGKTTFAMNTLKIQNMDGQVVKEYHQEGVWVSQGILSQGLLELKRVRLENGVYVETTPDQIMNNLQQTEETIRIELSVGQRKGTVMLVDFGDVGATRNLLELEGKFFQGQGDASLSLELFRSQKQEFSVYAKGELQGFYDILGEAVRAADAENGVVLRSQESYVWERGNQESRRTLNEDELPAAVLQAPLDMAALQSALGEGYSVISLEGCSLDSVLYFVSRGCPVIVKISDTESAAMVGYDPSNTILHYPSTGETKYFPSDDSRELFEENGNVFITYLENETD</sequence>
<dbReference type="EMBL" id="DVHU01000071">
    <property type="protein sequence ID" value="HIR93325.1"/>
    <property type="molecule type" value="Genomic_DNA"/>
</dbReference>
<protein>
    <submittedName>
        <fullName evidence="1">Uncharacterized protein</fullName>
    </submittedName>
</protein>
<organism evidence="1 2">
    <name type="scientific">Candidatus Egerieimonas intestinavium</name>
    <dbReference type="NCBI Taxonomy" id="2840777"/>
    <lineage>
        <taxon>Bacteria</taxon>
        <taxon>Bacillati</taxon>
        <taxon>Bacillota</taxon>
        <taxon>Clostridia</taxon>
        <taxon>Lachnospirales</taxon>
        <taxon>Lachnospiraceae</taxon>
        <taxon>Lachnospiraceae incertae sedis</taxon>
        <taxon>Candidatus Egerieimonas</taxon>
    </lineage>
</organism>
<proteinExistence type="predicted"/>
<evidence type="ECO:0000313" key="2">
    <source>
        <dbReference type="Proteomes" id="UP000886841"/>
    </source>
</evidence>
<evidence type="ECO:0000313" key="1">
    <source>
        <dbReference type="EMBL" id="HIR93325.1"/>
    </source>
</evidence>
<accession>A0A9D1JG20</accession>
<reference evidence="1" key="2">
    <citation type="journal article" date="2021" name="PeerJ">
        <title>Extensive microbial diversity within the chicken gut microbiome revealed by metagenomics and culture.</title>
        <authorList>
            <person name="Gilroy R."/>
            <person name="Ravi A."/>
            <person name="Getino M."/>
            <person name="Pursley I."/>
            <person name="Horton D.L."/>
            <person name="Alikhan N.F."/>
            <person name="Baker D."/>
            <person name="Gharbi K."/>
            <person name="Hall N."/>
            <person name="Watson M."/>
            <person name="Adriaenssens E.M."/>
            <person name="Foster-Nyarko E."/>
            <person name="Jarju S."/>
            <person name="Secka A."/>
            <person name="Antonio M."/>
            <person name="Oren A."/>
            <person name="Chaudhuri R.R."/>
            <person name="La Ragione R."/>
            <person name="Hildebrand F."/>
            <person name="Pallen M.J."/>
        </authorList>
    </citation>
    <scope>NUCLEOTIDE SEQUENCE</scope>
    <source>
        <strain evidence="1">ChiSxjej1B13-7041</strain>
    </source>
</reference>
<comment type="caution">
    <text evidence="1">The sequence shown here is derived from an EMBL/GenBank/DDBJ whole genome shotgun (WGS) entry which is preliminary data.</text>
</comment>
<reference evidence="1" key="1">
    <citation type="submission" date="2020-10" db="EMBL/GenBank/DDBJ databases">
        <authorList>
            <person name="Gilroy R."/>
        </authorList>
    </citation>
    <scope>NUCLEOTIDE SEQUENCE</scope>
    <source>
        <strain evidence="1">ChiSxjej1B13-7041</strain>
    </source>
</reference>
<dbReference type="AlphaFoldDB" id="A0A9D1JG20"/>